<sequence>MGNICFKSDEEANGVFFQFQNEVKKIKGKKHRQLHILQKYKINSSTIIYEEEQNQQNTPSQNSIIISEGFQKHSKIDNSYIQSQDTPNSAVQKVTQSSRIMLKKVRDFSYSQQQLGAIQPSLSKSSSSNQNLLGSRVQISSYQTLNLSLNNNNNSEIEFQGKNLQQSFRSQLSSELNQPQDSFVTNGNFIRLKHAKTLRFLHSHYIKNEHGSKNQEVSACNHQDSTEDYDLWEIIKIGNYQIFDSEIVQKNISLLSDNEGLQKIIQDSNKEKYNDRYNYEINKIDNDAQKSQIPKSEIIIERQSENNINGSNGNLYDHINLYQKIDEKIQNEKILENNEKQNNFFNQKDQIKENDNEKIIIDNNHDTNKTNIQPFKRRFSQQFQQTYSQIIRKQLNIRSLSADYSKNLKQSELLKFHKDLQQKKGQNQLKLVKNLSKISQKQQSPNNENDKSNIEENKAIKKYQNNLFTKNIKSQSSNLCQNQEIFEFKIQQQLEDDIIRNDDIIVLKHKLTGKYLSSNQQFKSRIKKEQEVSCQKQRNRHIFWKLQIKGKVKKNYIASKQKGVQDFIQVLQLNDAINLTHYLTQNRLQTQKKIQSIKNNEREVYCCSKKTNDNYWIVDQII</sequence>
<dbReference type="AlphaFoldDB" id="A0A0V0R4Z7"/>
<dbReference type="EMBL" id="LDAU01000053">
    <property type="protein sequence ID" value="KRX09301.1"/>
    <property type="molecule type" value="Genomic_DNA"/>
</dbReference>
<keyword evidence="1" id="KW-0732">Signal</keyword>
<dbReference type="Gene3D" id="2.80.10.50">
    <property type="match status" value="2"/>
</dbReference>
<keyword evidence="2" id="KW-0677">Repeat</keyword>
<dbReference type="SMART" id="SM00472">
    <property type="entry name" value="MIR"/>
    <property type="match status" value="3"/>
</dbReference>
<protein>
    <submittedName>
        <fullName evidence="4">MIR motif</fullName>
    </submittedName>
</protein>
<evidence type="ECO:0000256" key="1">
    <source>
        <dbReference type="ARBA" id="ARBA00022729"/>
    </source>
</evidence>
<feature type="domain" description="MIR" evidence="3">
    <location>
        <begin position="181"/>
        <end position="237"/>
    </location>
</feature>
<comment type="caution">
    <text evidence="4">The sequence shown here is derived from an EMBL/GenBank/DDBJ whole genome shotgun (WGS) entry which is preliminary data.</text>
</comment>
<dbReference type="Proteomes" id="UP000054937">
    <property type="component" value="Unassembled WGS sequence"/>
</dbReference>
<name>A0A0V0R4Z7_PSEPJ</name>
<dbReference type="InParanoid" id="A0A0V0R4Z7"/>
<evidence type="ECO:0000259" key="3">
    <source>
        <dbReference type="PROSITE" id="PS50919"/>
    </source>
</evidence>
<dbReference type="InterPro" id="IPR036300">
    <property type="entry name" value="MIR_dom_sf"/>
</dbReference>
<proteinExistence type="predicted"/>
<dbReference type="OrthoDB" id="5588846at2759"/>
<accession>A0A0V0R4Z7</accession>
<evidence type="ECO:0000313" key="4">
    <source>
        <dbReference type="EMBL" id="KRX09301.1"/>
    </source>
</evidence>
<organism evidence="4 5">
    <name type="scientific">Pseudocohnilembus persalinus</name>
    <name type="common">Ciliate</name>
    <dbReference type="NCBI Taxonomy" id="266149"/>
    <lineage>
        <taxon>Eukaryota</taxon>
        <taxon>Sar</taxon>
        <taxon>Alveolata</taxon>
        <taxon>Ciliophora</taxon>
        <taxon>Intramacronucleata</taxon>
        <taxon>Oligohymenophorea</taxon>
        <taxon>Scuticociliatia</taxon>
        <taxon>Philasterida</taxon>
        <taxon>Pseudocohnilembidae</taxon>
        <taxon>Pseudocohnilembus</taxon>
    </lineage>
</organism>
<dbReference type="SUPFAM" id="SSF82109">
    <property type="entry name" value="MIR domain"/>
    <property type="match status" value="2"/>
</dbReference>
<dbReference type="PROSITE" id="PS50919">
    <property type="entry name" value="MIR"/>
    <property type="match status" value="2"/>
</dbReference>
<dbReference type="PANTHER" id="PTHR46809:SF2">
    <property type="entry name" value="GH21273P"/>
    <property type="match status" value="1"/>
</dbReference>
<gene>
    <name evidence="4" type="ORF">PPERSA_05970</name>
</gene>
<evidence type="ECO:0000256" key="2">
    <source>
        <dbReference type="ARBA" id="ARBA00022737"/>
    </source>
</evidence>
<evidence type="ECO:0000313" key="5">
    <source>
        <dbReference type="Proteomes" id="UP000054937"/>
    </source>
</evidence>
<dbReference type="InterPro" id="IPR016093">
    <property type="entry name" value="MIR_motif"/>
</dbReference>
<dbReference type="PANTHER" id="PTHR46809">
    <property type="entry name" value="STROMAL CELL-DERIVED FACTOR 2-LIKE PROTEIN"/>
    <property type="match status" value="1"/>
</dbReference>
<feature type="domain" description="MIR" evidence="3">
    <location>
        <begin position="496"/>
        <end position="549"/>
    </location>
</feature>
<keyword evidence="5" id="KW-1185">Reference proteome</keyword>
<reference evidence="4 5" key="1">
    <citation type="journal article" date="2015" name="Sci. Rep.">
        <title>Genome of the facultative scuticociliatosis pathogen Pseudocohnilembus persalinus provides insight into its virulence through horizontal gene transfer.</title>
        <authorList>
            <person name="Xiong J."/>
            <person name="Wang G."/>
            <person name="Cheng J."/>
            <person name="Tian M."/>
            <person name="Pan X."/>
            <person name="Warren A."/>
            <person name="Jiang C."/>
            <person name="Yuan D."/>
            <person name="Miao W."/>
        </authorList>
    </citation>
    <scope>NUCLEOTIDE SEQUENCE [LARGE SCALE GENOMIC DNA]</scope>
    <source>
        <strain evidence="4">36N120E</strain>
    </source>
</reference>